<reference evidence="3" key="1">
    <citation type="submission" date="2016-04" db="EMBL/GenBank/DDBJ databases">
        <title>The genome sequence project of a novel Fervidobacterium isolate from a hot spring in Thailand.</title>
        <authorList>
            <person name="Gonzalez J.M."/>
            <person name="Cuecas A."/>
            <person name="Kanoksilapatham W."/>
        </authorList>
    </citation>
    <scope>NUCLEOTIDE SEQUENCE [LARGE SCALE GENOMIC DNA]</scope>
    <source>
        <strain evidence="3">FC2004</strain>
    </source>
</reference>
<dbReference type="EMBL" id="LWAF01000009">
    <property type="protein sequence ID" value="ODN30220.1"/>
    <property type="molecule type" value="Genomic_DNA"/>
</dbReference>
<accession>A0A1E3G281</accession>
<sequence>MSFYYVMELNVNEQRANLLLSDKHLAEYLSSKNCELRYEDGVLKLKFPENEDLDEDVMREVLKALKVPVNAKEYIYENGSKIELFSGKLDPEHPLGQAKEEIQERTIESIEEEEEVQLKGSLEDLLDEMDEEIEEE</sequence>
<dbReference type="STRING" id="1008305.A4H02_06575"/>
<dbReference type="AlphaFoldDB" id="A0A1E3G281"/>
<dbReference type="OrthoDB" id="47382at2"/>
<keyword evidence="3" id="KW-1185">Reference proteome</keyword>
<proteinExistence type="predicted"/>
<dbReference type="Proteomes" id="UP000094570">
    <property type="component" value="Unassembled WGS sequence"/>
</dbReference>
<feature type="compositionally biased region" description="Acidic residues" evidence="1">
    <location>
        <begin position="124"/>
        <end position="136"/>
    </location>
</feature>
<feature type="region of interest" description="Disordered" evidence="1">
    <location>
        <begin position="113"/>
        <end position="136"/>
    </location>
</feature>
<organism evidence="2 3">
    <name type="scientific">Fervidobacterium thailandense</name>
    <dbReference type="NCBI Taxonomy" id="1008305"/>
    <lineage>
        <taxon>Bacteria</taxon>
        <taxon>Thermotogati</taxon>
        <taxon>Thermotogota</taxon>
        <taxon>Thermotogae</taxon>
        <taxon>Thermotogales</taxon>
        <taxon>Fervidobacteriaceae</taxon>
        <taxon>Fervidobacterium</taxon>
    </lineage>
</organism>
<evidence type="ECO:0000313" key="3">
    <source>
        <dbReference type="Proteomes" id="UP000094570"/>
    </source>
</evidence>
<evidence type="ECO:0000256" key="1">
    <source>
        <dbReference type="SAM" id="MobiDB-lite"/>
    </source>
</evidence>
<comment type="caution">
    <text evidence="2">The sequence shown here is derived from an EMBL/GenBank/DDBJ whole genome shotgun (WGS) entry which is preliminary data.</text>
</comment>
<name>A0A1E3G281_9BACT</name>
<dbReference type="RefSeq" id="WP_069293376.1">
    <property type="nucleotide sequence ID" value="NZ_CP140110.1"/>
</dbReference>
<evidence type="ECO:0000313" key="2">
    <source>
        <dbReference type="EMBL" id="ODN30220.1"/>
    </source>
</evidence>
<protein>
    <submittedName>
        <fullName evidence="2">Uncharacterized protein</fullName>
    </submittedName>
</protein>
<gene>
    <name evidence="2" type="ORF">A4H02_06575</name>
</gene>